<dbReference type="InterPro" id="IPR043128">
    <property type="entry name" value="Rev_trsase/Diguanyl_cyclase"/>
</dbReference>
<evidence type="ECO:0000313" key="9">
    <source>
        <dbReference type="EMBL" id="CAB4917264.1"/>
    </source>
</evidence>
<dbReference type="Pfam" id="PF00990">
    <property type="entry name" value="GGDEF"/>
    <property type="match status" value="1"/>
</dbReference>
<dbReference type="InterPro" id="IPR052155">
    <property type="entry name" value="Biofilm_reg_signaling"/>
</dbReference>
<proteinExistence type="predicted"/>
<feature type="domain" description="GGDEF" evidence="5">
    <location>
        <begin position="615"/>
        <end position="748"/>
    </location>
</feature>
<feature type="domain" description="PAS" evidence="2">
    <location>
        <begin position="459"/>
        <end position="515"/>
    </location>
</feature>
<evidence type="ECO:0000259" key="4">
    <source>
        <dbReference type="PROSITE" id="PS50883"/>
    </source>
</evidence>
<keyword evidence="1" id="KW-1133">Transmembrane helix</keyword>
<dbReference type="InterPro" id="IPR000160">
    <property type="entry name" value="GGDEF_dom"/>
</dbReference>
<dbReference type="SMART" id="SM00086">
    <property type="entry name" value="PAC"/>
    <property type="match status" value="2"/>
</dbReference>
<organism evidence="10">
    <name type="scientific">freshwater metagenome</name>
    <dbReference type="NCBI Taxonomy" id="449393"/>
    <lineage>
        <taxon>unclassified sequences</taxon>
        <taxon>metagenomes</taxon>
        <taxon>ecological metagenomes</taxon>
    </lineage>
</organism>
<dbReference type="InterPro" id="IPR000014">
    <property type="entry name" value="PAS"/>
</dbReference>
<reference evidence="10" key="1">
    <citation type="submission" date="2020-05" db="EMBL/GenBank/DDBJ databases">
        <authorList>
            <person name="Chiriac C."/>
            <person name="Salcher M."/>
            <person name="Ghai R."/>
            <person name="Kavagutti S V."/>
        </authorList>
    </citation>
    <scope>NUCLEOTIDE SEQUENCE</scope>
</reference>
<feature type="transmembrane region" description="Helical" evidence="1">
    <location>
        <begin position="264"/>
        <end position="283"/>
    </location>
</feature>
<dbReference type="PANTHER" id="PTHR44757">
    <property type="entry name" value="DIGUANYLATE CYCLASE DGCP"/>
    <property type="match status" value="1"/>
</dbReference>
<feature type="transmembrane region" description="Helical" evidence="1">
    <location>
        <begin position="232"/>
        <end position="252"/>
    </location>
</feature>
<dbReference type="NCBIfam" id="TIGR00254">
    <property type="entry name" value="GGDEF"/>
    <property type="match status" value="1"/>
</dbReference>
<accession>A0A6J7MQJ1</accession>
<feature type="transmembrane region" description="Helical" evidence="1">
    <location>
        <begin position="141"/>
        <end position="159"/>
    </location>
</feature>
<dbReference type="FunFam" id="3.30.70.270:FF:000001">
    <property type="entry name" value="Diguanylate cyclase domain protein"/>
    <property type="match status" value="1"/>
</dbReference>
<dbReference type="Pfam" id="PF00563">
    <property type="entry name" value="EAL"/>
    <property type="match status" value="1"/>
</dbReference>
<keyword evidence="1" id="KW-0472">Membrane</keyword>
<protein>
    <submittedName>
        <fullName evidence="10">Unannotated protein</fullName>
    </submittedName>
</protein>
<evidence type="ECO:0000256" key="1">
    <source>
        <dbReference type="SAM" id="Phobius"/>
    </source>
</evidence>
<dbReference type="AlphaFoldDB" id="A0A6J7MQJ1"/>
<dbReference type="PROSITE" id="PS50112">
    <property type="entry name" value="PAS"/>
    <property type="match status" value="2"/>
</dbReference>
<dbReference type="Gene3D" id="3.30.70.270">
    <property type="match status" value="1"/>
</dbReference>
<evidence type="ECO:0000313" key="10">
    <source>
        <dbReference type="EMBL" id="CAB4980683.1"/>
    </source>
</evidence>
<dbReference type="EMBL" id="CAFBOL010000013">
    <property type="protein sequence ID" value="CAB4980683.1"/>
    <property type="molecule type" value="Genomic_DNA"/>
</dbReference>
<dbReference type="PROSITE" id="PS50883">
    <property type="entry name" value="EAL"/>
    <property type="match status" value="1"/>
</dbReference>
<dbReference type="InterPro" id="IPR013656">
    <property type="entry name" value="PAS_4"/>
</dbReference>
<feature type="domain" description="PAC" evidence="3">
    <location>
        <begin position="534"/>
        <end position="585"/>
    </location>
</feature>
<dbReference type="SUPFAM" id="SSF55073">
    <property type="entry name" value="Nucleotide cyclase"/>
    <property type="match status" value="1"/>
</dbReference>
<dbReference type="InterPro" id="IPR029787">
    <property type="entry name" value="Nucleotide_cyclase"/>
</dbReference>
<name>A0A6J7MQJ1_9ZZZZ</name>
<dbReference type="InterPro" id="IPR001610">
    <property type="entry name" value="PAC"/>
</dbReference>
<dbReference type="PROSITE" id="PS50113">
    <property type="entry name" value="PAC"/>
    <property type="match status" value="1"/>
</dbReference>
<evidence type="ECO:0000313" key="6">
    <source>
        <dbReference type="EMBL" id="CAB4362797.1"/>
    </source>
</evidence>
<dbReference type="SMART" id="SM00267">
    <property type="entry name" value="GGDEF"/>
    <property type="match status" value="1"/>
</dbReference>
<feature type="domain" description="PAS" evidence="2">
    <location>
        <begin position="336"/>
        <end position="406"/>
    </location>
</feature>
<dbReference type="CDD" id="cd01949">
    <property type="entry name" value="GGDEF"/>
    <property type="match status" value="1"/>
</dbReference>
<dbReference type="SUPFAM" id="SSF141868">
    <property type="entry name" value="EAL domain-like"/>
    <property type="match status" value="1"/>
</dbReference>
<evidence type="ECO:0000313" key="7">
    <source>
        <dbReference type="EMBL" id="CAB4709631.1"/>
    </source>
</evidence>
<dbReference type="PANTHER" id="PTHR44757:SF2">
    <property type="entry name" value="BIOFILM ARCHITECTURE MAINTENANCE PROTEIN MBAA"/>
    <property type="match status" value="1"/>
</dbReference>
<gene>
    <name evidence="7" type="ORF">UFOPK2656_00581</name>
    <name evidence="8" type="ORF">UFOPK3267_02065</name>
    <name evidence="9" type="ORF">UFOPK3651_00619</name>
    <name evidence="10" type="ORF">UFOPK3931_00785</name>
    <name evidence="6" type="ORF">UFOPK4189_00579</name>
</gene>
<dbReference type="PROSITE" id="PS50887">
    <property type="entry name" value="GGDEF"/>
    <property type="match status" value="1"/>
</dbReference>
<evidence type="ECO:0000259" key="5">
    <source>
        <dbReference type="PROSITE" id="PS50887"/>
    </source>
</evidence>
<dbReference type="SMART" id="SM00052">
    <property type="entry name" value="EAL"/>
    <property type="match status" value="1"/>
</dbReference>
<dbReference type="SUPFAM" id="SSF55785">
    <property type="entry name" value="PYP-like sensor domain (PAS domain)"/>
    <property type="match status" value="2"/>
</dbReference>
<feature type="transmembrane region" description="Helical" evidence="1">
    <location>
        <begin position="179"/>
        <end position="198"/>
    </location>
</feature>
<dbReference type="EMBL" id="CAFBIY010000128">
    <property type="protein sequence ID" value="CAB4852411.1"/>
    <property type="molecule type" value="Genomic_DNA"/>
</dbReference>
<dbReference type="Gene3D" id="3.20.20.450">
    <property type="entry name" value="EAL domain"/>
    <property type="match status" value="1"/>
</dbReference>
<feature type="transmembrane region" description="Helical" evidence="1">
    <location>
        <begin position="77"/>
        <end position="96"/>
    </location>
</feature>
<dbReference type="EMBL" id="CAESGF010000003">
    <property type="protein sequence ID" value="CAB4362797.1"/>
    <property type="molecule type" value="Genomic_DNA"/>
</dbReference>
<feature type="domain" description="EAL" evidence="4">
    <location>
        <begin position="757"/>
        <end position="1012"/>
    </location>
</feature>
<dbReference type="Pfam" id="PF13426">
    <property type="entry name" value="PAS_9"/>
    <property type="match status" value="1"/>
</dbReference>
<feature type="transmembrane region" description="Helical" evidence="1">
    <location>
        <begin position="21"/>
        <end position="40"/>
    </location>
</feature>
<feature type="transmembrane region" description="Helical" evidence="1">
    <location>
        <begin position="295"/>
        <end position="315"/>
    </location>
</feature>
<dbReference type="CDD" id="cd00130">
    <property type="entry name" value="PAS"/>
    <property type="match status" value="2"/>
</dbReference>
<dbReference type="Gene3D" id="3.30.450.20">
    <property type="entry name" value="PAS domain"/>
    <property type="match status" value="2"/>
</dbReference>
<feature type="transmembrane region" description="Helical" evidence="1">
    <location>
        <begin position="108"/>
        <end position="129"/>
    </location>
</feature>
<dbReference type="InterPro" id="IPR000700">
    <property type="entry name" value="PAS-assoc_C"/>
</dbReference>
<dbReference type="NCBIfam" id="TIGR00229">
    <property type="entry name" value="sensory_box"/>
    <property type="match status" value="2"/>
</dbReference>
<dbReference type="CDD" id="cd01948">
    <property type="entry name" value="EAL"/>
    <property type="match status" value="1"/>
</dbReference>
<dbReference type="EMBL" id="CAEZYF010000003">
    <property type="protein sequence ID" value="CAB4709631.1"/>
    <property type="molecule type" value="Genomic_DNA"/>
</dbReference>
<keyword evidence="1" id="KW-0812">Transmembrane</keyword>
<dbReference type="InterPro" id="IPR035965">
    <property type="entry name" value="PAS-like_dom_sf"/>
</dbReference>
<sequence>MSEEQRRWTWQPGMPVAARTVALAASWAALVMLGALAIGTSELHHWEQAIALALLGVSLAGVFVARSRADAEAQDHWNLLAVAFAASGIAQLFVIVGQSRINEHQLPSITDVAFLLFQVLVAGFFLRYVNTGNRVHLATHLFDALLLATALTFLLWELVLRHDLGELSRLSGTTQVLVVLDPFLDFLVFSLVVLLLLVDRSPVRVMSLLGATALAAGDVVTGGGVNVERGRLVIGGLCWILGVLALVIAVALPAGRRVEPLRPTLTRLAVVHGTVTVGLWVATWKYVLHDQPPTVVTVVIGLLTGLFWTSTQIAWHRVSSDWANRLNGSIVELQQTQDELRELLDDLPAAVVVLARDGRIREVNAQASGLTGLRAGDMVGRYFTDLFSADDRVALVHMWNEVHSGKAMENPTLTFTRPDGSTVLLEGDSNLPLRNPDRVVIALRDVTQRVMEANRLERARERFRLAFHGAPTGMALSSDAGGTILDVNESLVRMLGRDRDDLIGRTVEEISHPDDWQRTITMLHRGGTQDLENYRVERRYLRGDGGVVWARTWVSVMDDGDGGSLAISHIEDVTEQRHNEERLEWAATHDGLTGLPNRFRFLERLGLYLETAEPGSIAVLFIDLDNFKVINDSMGHAAGDQLLQTMSERLRSVVRDRDMLGRFGGDEFIVLLRDIGNGHNPQDVAERLRQEIARPMEIDGAELSVTASIGIILSDRPGITTSEMLRDADAAMYRAKARGRDCVEVFSPGSHDATVLTLRTTNELRRGLERGEIVPYYQPIVQLDDGHLVGFEVLARWRHPDRGLLAPEQFLPMAEETGLIGDVGAEILRASLVQLGRWRDGDPRFEDLTVSVNVSVRQLMSSQFVDIVARALAEGGVPSGALWLEITESALMSDVKAAIAALRELRGLGLHLAVDDFGTGYSSLTYLKRFPVEAIKVDRGFVNGLGIDVEDSMIVEAVINLGHSLGLSVVAEGVETPLQLSRLRELNCDRGQGYLFGRPRPAELVEAEYSLG</sequence>
<dbReference type="InterPro" id="IPR035919">
    <property type="entry name" value="EAL_sf"/>
</dbReference>
<dbReference type="InterPro" id="IPR001633">
    <property type="entry name" value="EAL_dom"/>
</dbReference>
<feature type="transmembrane region" description="Helical" evidence="1">
    <location>
        <begin position="46"/>
        <end position="65"/>
    </location>
</feature>
<dbReference type="SMART" id="SM00091">
    <property type="entry name" value="PAS"/>
    <property type="match status" value="2"/>
</dbReference>
<evidence type="ECO:0000313" key="8">
    <source>
        <dbReference type="EMBL" id="CAB4852411.1"/>
    </source>
</evidence>
<dbReference type="Pfam" id="PF08448">
    <property type="entry name" value="PAS_4"/>
    <property type="match status" value="1"/>
</dbReference>
<evidence type="ECO:0000259" key="2">
    <source>
        <dbReference type="PROSITE" id="PS50112"/>
    </source>
</evidence>
<evidence type="ECO:0000259" key="3">
    <source>
        <dbReference type="PROSITE" id="PS50113"/>
    </source>
</evidence>
<dbReference type="EMBL" id="CAFBMT010000003">
    <property type="protein sequence ID" value="CAB4917264.1"/>
    <property type="molecule type" value="Genomic_DNA"/>
</dbReference>